<dbReference type="EMBL" id="CP075371">
    <property type="protein sequence ID" value="QVT81912.1"/>
    <property type="molecule type" value="Genomic_DNA"/>
</dbReference>
<dbReference type="CDD" id="cd06171">
    <property type="entry name" value="Sigma70_r4"/>
    <property type="match status" value="1"/>
</dbReference>
<dbReference type="InterPro" id="IPR013249">
    <property type="entry name" value="RNA_pol_sigma70_r4_t2"/>
</dbReference>
<feature type="domain" description="RNA polymerase sigma-70 region 2" evidence="6">
    <location>
        <begin position="54"/>
        <end position="119"/>
    </location>
</feature>
<dbReference type="PANTHER" id="PTHR43133:SF66">
    <property type="entry name" value="ECF RNA POLYMERASE SIGMA FACTOR SIGK"/>
    <property type="match status" value="1"/>
</dbReference>
<dbReference type="Pfam" id="PF04542">
    <property type="entry name" value="Sigma70_r2"/>
    <property type="match status" value="1"/>
</dbReference>
<keyword evidence="9" id="KW-1185">Reference proteome</keyword>
<keyword evidence="4" id="KW-0804">Transcription</keyword>
<dbReference type="InterPro" id="IPR039425">
    <property type="entry name" value="RNA_pol_sigma-70-like"/>
</dbReference>
<dbReference type="NCBIfam" id="NF007228">
    <property type="entry name" value="PRK09646.1"/>
    <property type="match status" value="1"/>
</dbReference>
<dbReference type="RefSeq" id="WP_275955925.1">
    <property type="nucleotide sequence ID" value="NZ_BAAAHS010000056.1"/>
</dbReference>
<keyword evidence="2" id="KW-0805">Transcription regulation</keyword>
<evidence type="ECO:0000259" key="7">
    <source>
        <dbReference type="Pfam" id="PF08281"/>
    </source>
</evidence>
<evidence type="ECO:0000256" key="2">
    <source>
        <dbReference type="ARBA" id="ARBA00023015"/>
    </source>
</evidence>
<comment type="similarity">
    <text evidence="1">Belongs to the sigma-70 factor family. ECF subfamily.</text>
</comment>
<evidence type="ECO:0000256" key="3">
    <source>
        <dbReference type="ARBA" id="ARBA00023082"/>
    </source>
</evidence>
<dbReference type="Pfam" id="PF08281">
    <property type="entry name" value="Sigma70_r4_2"/>
    <property type="match status" value="1"/>
</dbReference>
<organism evidence="8 9">
    <name type="scientific">Nocardioides aquaticus</name>
    <dbReference type="NCBI Taxonomy" id="160826"/>
    <lineage>
        <taxon>Bacteria</taxon>
        <taxon>Bacillati</taxon>
        <taxon>Actinomycetota</taxon>
        <taxon>Actinomycetes</taxon>
        <taxon>Propionibacteriales</taxon>
        <taxon>Nocardioidaceae</taxon>
        <taxon>Nocardioides</taxon>
    </lineage>
</organism>
<protein>
    <submittedName>
        <fullName evidence="8">ECF RNA polymerase sigma factor SigK</fullName>
    </submittedName>
</protein>
<sequence length="220" mass="23696">MSPLEPVDGGTSAQEVPSSGSTTPVPPGPVTTAELGALLTQAARGDDQAFATFYDATSSRAFGLALRVVRNPAQAEEVVQEGYLEVWRTAARFDPDQGSAISWLLTLVHRRAVDRVRSAEAAGRRDESYHHQNHTVPHDSTADEAHASFEARRVRGALRTLTPIQREALELAYFGGYTHTEVATMLDLPIGTAKTRIRDGLIRLRDALGVGQTPGEGARA</sequence>
<feature type="region of interest" description="Disordered" evidence="5">
    <location>
        <begin position="121"/>
        <end position="141"/>
    </location>
</feature>
<evidence type="ECO:0000313" key="8">
    <source>
        <dbReference type="EMBL" id="QVT81912.1"/>
    </source>
</evidence>
<evidence type="ECO:0000256" key="5">
    <source>
        <dbReference type="SAM" id="MobiDB-lite"/>
    </source>
</evidence>
<keyword evidence="3" id="KW-0731">Sigma factor</keyword>
<evidence type="ECO:0000313" key="9">
    <source>
        <dbReference type="Proteomes" id="UP000679307"/>
    </source>
</evidence>
<reference evidence="8 9" key="1">
    <citation type="submission" date="2021-05" db="EMBL/GenBank/DDBJ databases">
        <title>Complete genome of Nocardioides aquaticus KCTC 9944T isolated from meromictic and hypersaline Ekho Lake, Antarctica.</title>
        <authorList>
            <person name="Hwang K."/>
            <person name="Kim K.M."/>
            <person name="Choe H."/>
        </authorList>
    </citation>
    <scope>NUCLEOTIDE SEQUENCE [LARGE SCALE GENOMIC DNA]</scope>
    <source>
        <strain evidence="8 9">KCTC 9944</strain>
    </source>
</reference>
<dbReference type="Proteomes" id="UP000679307">
    <property type="component" value="Chromosome"/>
</dbReference>
<dbReference type="InterPro" id="IPR014284">
    <property type="entry name" value="RNA_pol_sigma-70_dom"/>
</dbReference>
<feature type="domain" description="RNA polymerase sigma factor 70 region 4 type 2" evidence="7">
    <location>
        <begin position="152"/>
        <end position="204"/>
    </location>
</feature>
<evidence type="ECO:0000259" key="6">
    <source>
        <dbReference type="Pfam" id="PF04542"/>
    </source>
</evidence>
<gene>
    <name evidence="8" type="primary">sigK_4</name>
    <name evidence="8" type="ORF">ENKNEFLB_04331</name>
</gene>
<dbReference type="NCBIfam" id="TIGR02937">
    <property type="entry name" value="sigma70-ECF"/>
    <property type="match status" value="1"/>
</dbReference>
<evidence type="ECO:0000256" key="4">
    <source>
        <dbReference type="ARBA" id="ARBA00023163"/>
    </source>
</evidence>
<proteinExistence type="inferred from homology"/>
<name>A0ABX8EN13_9ACTN</name>
<evidence type="ECO:0000256" key="1">
    <source>
        <dbReference type="ARBA" id="ARBA00010641"/>
    </source>
</evidence>
<dbReference type="InterPro" id="IPR007627">
    <property type="entry name" value="RNA_pol_sigma70_r2"/>
</dbReference>
<accession>A0ABX8EN13</accession>
<feature type="region of interest" description="Disordered" evidence="5">
    <location>
        <begin position="1"/>
        <end position="29"/>
    </location>
</feature>
<dbReference type="PANTHER" id="PTHR43133">
    <property type="entry name" value="RNA POLYMERASE ECF-TYPE SIGMA FACTO"/>
    <property type="match status" value="1"/>
</dbReference>